<protein>
    <recommendedName>
        <fullName evidence="5">Lipoprotein</fullName>
    </recommendedName>
</protein>
<dbReference type="PROSITE" id="PS51257">
    <property type="entry name" value="PROKAR_LIPOPROTEIN"/>
    <property type="match status" value="1"/>
</dbReference>
<feature type="chain" id="PRO_5047262124" description="Lipoprotein" evidence="2">
    <location>
        <begin position="19"/>
        <end position="219"/>
    </location>
</feature>
<organism evidence="3 4">
    <name type="scientific">Streptomyces roseoverticillatus</name>
    <dbReference type="NCBI Taxonomy" id="66429"/>
    <lineage>
        <taxon>Bacteria</taxon>
        <taxon>Bacillati</taxon>
        <taxon>Actinomycetota</taxon>
        <taxon>Actinomycetes</taxon>
        <taxon>Kitasatosporales</taxon>
        <taxon>Streptomycetaceae</taxon>
        <taxon>Streptomyces</taxon>
    </lineage>
</organism>
<proteinExistence type="predicted"/>
<evidence type="ECO:0000313" key="4">
    <source>
        <dbReference type="Proteomes" id="UP001552479"/>
    </source>
</evidence>
<accession>A0ABV3IXD2</accession>
<feature type="region of interest" description="Disordered" evidence="1">
    <location>
        <begin position="24"/>
        <end position="44"/>
    </location>
</feature>
<keyword evidence="2" id="KW-0732">Signal</keyword>
<reference evidence="3 4" key="1">
    <citation type="submission" date="2024-06" db="EMBL/GenBank/DDBJ databases">
        <title>The Natural Products Discovery Center: Release of the First 8490 Sequenced Strains for Exploring Actinobacteria Biosynthetic Diversity.</title>
        <authorList>
            <person name="Kalkreuter E."/>
            <person name="Kautsar S.A."/>
            <person name="Yang D."/>
            <person name="Bader C.D."/>
            <person name="Teijaro C.N."/>
            <person name="Fluegel L."/>
            <person name="Davis C.M."/>
            <person name="Simpson J.R."/>
            <person name="Lauterbach L."/>
            <person name="Steele A.D."/>
            <person name="Gui C."/>
            <person name="Meng S."/>
            <person name="Li G."/>
            <person name="Viehrig K."/>
            <person name="Ye F."/>
            <person name="Su P."/>
            <person name="Kiefer A.F."/>
            <person name="Nichols A."/>
            <person name="Cepeda A.J."/>
            <person name="Yan W."/>
            <person name="Fan B."/>
            <person name="Jiang Y."/>
            <person name="Adhikari A."/>
            <person name="Zheng C.-J."/>
            <person name="Schuster L."/>
            <person name="Cowan T.M."/>
            <person name="Smanski M.J."/>
            <person name="Chevrette M.G."/>
            <person name="De Carvalho L.P.S."/>
            <person name="Shen B."/>
        </authorList>
    </citation>
    <scope>NUCLEOTIDE SEQUENCE [LARGE SCALE GENOMIC DNA]</scope>
    <source>
        <strain evidence="3 4">NPDC053791</strain>
    </source>
</reference>
<feature type="signal peptide" evidence="2">
    <location>
        <begin position="1"/>
        <end position="18"/>
    </location>
</feature>
<name>A0ABV3IXD2_9ACTN</name>
<evidence type="ECO:0000256" key="1">
    <source>
        <dbReference type="SAM" id="MobiDB-lite"/>
    </source>
</evidence>
<sequence>MKRQIRSVAVAMATVALAGCGGGGESGSPSVNGPGQVSAPSGPYRLKMPKAVLKGTFTESREHSEPDQSIASRLAGQIENGITAFAAYQPADRKDEFSGPVLSVNGVYGTVLSPVTARDELLKILDSRTVIQDERSVVITGPRTIIPQGSSEPVSCRIVRKTSEFGTSWQPDCSWADGSAVVKVAQTVDLKKPPAEFDLEAFAAKTAIIRKEVRAPMAP</sequence>
<gene>
    <name evidence="3" type="ORF">AB0L03_19945</name>
</gene>
<evidence type="ECO:0008006" key="5">
    <source>
        <dbReference type="Google" id="ProtNLM"/>
    </source>
</evidence>
<comment type="caution">
    <text evidence="3">The sequence shown here is derived from an EMBL/GenBank/DDBJ whole genome shotgun (WGS) entry which is preliminary data.</text>
</comment>
<evidence type="ECO:0000256" key="2">
    <source>
        <dbReference type="SAM" id="SignalP"/>
    </source>
</evidence>
<dbReference type="EMBL" id="JBFASG010000019">
    <property type="protein sequence ID" value="MEV4925078.1"/>
    <property type="molecule type" value="Genomic_DNA"/>
</dbReference>
<evidence type="ECO:0000313" key="3">
    <source>
        <dbReference type="EMBL" id="MEV4925078.1"/>
    </source>
</evidence>
<keyword evidence="4" id="KW-1185">Reference proteome</keyword>
<dbReference type="RefSeq" id="WP_366088906.1">
    <property type="nucleotide sequence ID" value="NZ_JBFASG010000019.1"/>
</dbReference>
<dbReference type="Proteomes" id="UP001552479">
    <property type="component" value="Unassembled WGS sequence"/>
</dbReference>